<protein>
    <recommendedName>
        <fullName evidence="4">Phosphate-binding protein</fullName>
    </recommendedName>
</protein>
<evidence type="ECO:0000259" key="5">
    <source>
        <dbReference type="Pfam" id="PF12849"/>
    </source>
</evidence>
<dbReference type="RefSeq" id="WP_068712375.1">
    <property type="nucleotide sequence ID" value="NZ_LSZP01000045.1"/>
</dbReference>
<evidence type="ECO:0000313" key="7">
    <source>
        <dbReference type="Proteomes" id="UP000071392"/>
    </source>
</evidence>
<feature type="signal peptide" evidence="4">
    <location>
        <begin position="1"/>
        <end position="26"/>
    </location>
</feature>
<comment type="similarity">
    <text evidence="1 4">Belongs to the PstS family.</text>
</comment>
<comment type="caution">
    <text evidence="6">The sequence shown here is derived from an EMBL/GenBank/DDBJ whole genome shotgun (WGS) entry which is preliminary data.</text>
</comment>
<dbReference type="GO" id="GO:0006817">
    <property type="term" value="P:phosphate ion transport"/>
    <property type="evidence" value="ECO:0007669"/>
    <property type="project" value="UniProtKB-UniRule"/>
</dbReference>
<feature type="chain" id="PRO_5027149348" description="Phosphate-binding protein" evidence="4">
    <location>
        <begin position="27"/>
        <end position="277"/>
    </location>
</feature>
<feature type="domain" description="PBP" evidence="5">
    <location>
        <begin position="27"/>
        <end position="262"/>
    </location>
</feature>
<evidence type="ECO:0000256" key="3">
    <source>
        <dbReference type="ARBA" id="ARBA00022729"/>
    </source>
</evidence>
<dbReference type="InterPro" id="IPR011862">
    <property type="entry name" value="Phos-bd"/>
</dbReference>
<dbReference type="OrthoDB" id="9790048at2"/>
<accession>A0A139SKI2</accession>
<dbReference type="GO" id="GO:0042301">
    <property type="term" value="F:phosphate ion binding"/>
    <property type="evidence" value="ECO:0007669"/>
    <property type="project" value="UniProtKB-UniRule"/>
</dbReference>
<dbReference type="PANTHER" id="PTHR30570:SF1">
    <property type="entry name" value="PHOSPHATE-BINDING PROTEIN PSTS"/>
    <property type="match status" value="1"/>
</dbReference>
<dbReference type="Pfam" id="PF12849">
    <property type="entry name" value="PBP_like_2"/>
    <property type="match status" value="1"/>
</dbReference>
<sequence length="277" mass="29181">MKNPLRLLSFLAAGFALTAIAPALQAQKLVIKGSDTLGAKLVPTIAEDYRALNPGRSFEIAAEGSSTGIAALISGTADIGMSSRRARPAELSNGAAKGVTLRPLIVCYDGIAIIVNAANPITTLTKRQVEQVFTGDLRSWDDLGSGAASGPISIYTRNTASGTYADFKALAMNKRDYAPSSQKLAGNEQIVAEVAANPNGIGYVGLAYINAPGVKVVAIEGDLPSKESVLANRYPYARPNFFYTNGEPQGEAARFIDYVLSEAGQQVVERVGFVPVR</sequence>
<evidence type="ECO:0000256" key="2">
    <source>
        <dbReference type="ARBA" id="ARBA00022448"/>
    </source>
</evidence>
<gene>
    <name evidence="6" type="ORF">AXK12_00225</name>
</gene>
<evidence type="ECO:0000256" key="1">
    <source>
        <dbReference type="ARBA" id="ARBA00008725"/>
    </source>
</evidence>
<dbReference type="STRING" id="1548208.AXK12_00225"/>
<dbReference type="NCBIfam" id="TIGR02136">
    <property type="entry name" value="ptsS_2"/>
    <property type="match status" value="1"/>
</dbReference>
<organism evidence="6 7">
    <name type="scientific">Cephaloticoccus capnophilus</name>
    <dbReference type="NCBI Taxonomy" id="1548208"/>
    <lineage>
        <taxon>Bacteria</taxon>
        <taxon>Pseudomonadati</taxon>
        <taxon>Verrucomicrobiota</taxon>
        <taxon>Opitutia</taxon>
        <taxon>Opitutales</taxon>
        <taxon>Opitutaceae</taxon>
        <taxon>Cephaloticoccus</taxon>
    </lineage>
</organism>
<dbReference type="Proteomes" id="UP000071392">
    <property type="component" value="Unassembled WGS sequence"/>
</dbReference>
<dbReference type="InterPro" id="IPR050811">
    <property type="entry name" value="Phosphate_ABC_transporter"/>
</dbReference>
<evidence type="ECO:0000313" key="6">
    <source>
        <dbReference type="EMBL" id="KXU35030.1"/>
    </source>
</evidence>
<keyword evidence="2 4" id="KW-0813">Transport</keyword>
<proteinExistence type="inferred from homology"/>
<dbReference type="Gene3D" id="3.40.190.10">
    <property type="entry name" value="Periplasmic binding protein-like II"/>
    <property type="match status" value="2"/>
</dbReference>
<dbReference type="PANTHER" id="PTHR30570">
    <property type="entry name" value="PERIPLASMIC PHOSPHATE BINDING COMPONENT OF PHOSPHATE ABC TRANSPORTER"/>
    <property type="match status" value="1"/>
</dbReference>
<comment type="function">
    <text evidence="4">Involved in the system for phosphate transport across the cytoplasmic membrane.</text>
</comment>
<reference evidence="6 7" key="1">
    <citation type="submission" date="2016-02" db="EMBL/GenBank/DDBJ databases">
        <authorList>
            <person name="Wen L."/>
            <person name="He K."/>
            <person name="Yang H."/>
        </authorList>
    </citation>
    <scope>NUCLEOTIDE SEQUENCE [LARGE SCALE GENOMIC DNA]</scope>
    <source>
        <strain evidence="6 7">CV41</strain>
    </source>
</reference>
<keyword evidence="3 4" id="KW-0732">Signal</keyword>
<dbReference type="CDD" id="cd13653">
    <property type="entry name" value="PBP2_phosphate_like_1"/>
    <property type="match status" value="1"/>
</dbReference>
<dbReference type="InterPro" id="IPR024370">
    <property type="entry name" value="PBP_domain"/>
</dbReference>
<dbReference type="SUPFAM" id="SSF53850">
    <property type="entry name" value="Periplasmic binding protein-like II"/>
    <property type="match status" value="1"/>
</dbReference>
<keyword evidence="4" id="KW-0592">Phosphate transport</keyword>
<keyword evidence="7" id="KW-1185">Reference proteome</keyword>
<evidence type="ECO:0000256" key="4">
    <source>
        <dbReference type="RuleBase" id="RU367119"/>
    </source>
</evidence>
<dbReference type="AlphaFoldDB" id="A0A139SKI2"/>
<name>A0A139SKI2_9BACT</name>
<dbReference type="EMBL" id="LSZP01000045">
    <property type="protein sequence ID" value="KXU35030.1"/>
    <property type="molecule type" value="Genomic_DNA"/>
</dbReference>